<keyword evidence="1 2" id="KW-0694">RNA-binding</keyword>
<organism evidence="5 6">
    <name type="scientific">Mucor velutinosus</name>
    <dbReference type="NCBI Taxonomy" id="708070"/>
    <lineage>
        <taxon>Eukaryota</taxon>
        <taxon>Fungi</taxon>
        <taxon>Fungi incertae sedis</taxon>
        <taxon>Mucoromycota</taxon>
        <taxon>Mucoromycotina</taxon>
        <taxon>Mucoromycetes</taxon>
        <taxon>Mucorales</taxon>
        <taxon>Mucorineae</taxon>
        <taxon>Mucoraceae</taxon>
        <taxon>Mucor</taxon>
    </lineage>
</organism>
<evidence type="ECO:0000256" key="3">
    <source>
        <dbReference type="SAM" id="MobiDB-lite"/>
    </source>
</evidence>
<dbReference type="PANTHER" id="PTHR16105:SF0">
    <property type="entry name" value="RNA-BINDING REGION-CONTAINING PROTEIN 3"/>
    <property type="match status" value="1"/>
</dbReference>
<proteinExistence type="predicted"/>
<keyword evidence="6" id="KW-1185">Reference proteome</keyword>
<dbReference type="SMART" id="SM00360">
    <property type="entry name" value="RRM"/>
    <property type="match status" value="2"/>
</dbReference>
<dbReference type="GO" id="GO:0005689">
    <property type="term" value="C:U12-type spliceosomal complex"/>
    <property type="evidence" value="ECO:0007669"/>
    <property type="project" value="TreeGrafter"/>
</dbReference>
<dbReference type="SUPFAM" id="SSF54928">
    <property type="entry name" value="RNA-binding domain, RBD"/>
    <property type="match status" value="2"/>
</dbReference>
<feature type="domain" description="RRM" evidence="4">
    <location>
        <begin position="286"/>
        <end position="361"/>
    </location>
</feature>
<accession>A0AAN7DSN6</accession>
<dbReference type="PANTHER" id="PTHR16105">
    <property type="entry name" value="RNA-BINDING REGION-CONTAINING PROTEIN 3"/>
    <property type="match status" value="1"/>
</dbReference>
<dbReference type="Proteomes" id="UP001304243">
    <property type="component" value="Unassembled WGS sequence"/>
</dbReference>
<evidence type="ECO:0000313" key="5">
    <source>
        <dbReference type="EMBL" id="KAK4520856.1"/>
    </source>
</evidence>
<comment type="caution">
    <text evidence="5">The sequence shown here is derived from an EMBL/GenBank/DDBJ whole genome shotgun (WGS) entry which is preliminary data.</text>
</comment>
<sequence length="372" mass="42148">MNNGTITTLIVKHLPDFITTSPELRERYFKPYNPIDVRFMQSQAMIGFVFLDFPNRSLAEKAFELLAKINFGLHYKQVTVEYAKPDPNRQHTSMLPLNMTIGQQEQAAEPVSATHGLMYPSNPQLRYYYPDPTPDILTNITHAIATVPRFYTQVLHLMNKYNMPPPFGPAEKDGIPSFLKRKHDQSLASDESELEDDEQEEKDQDITEEKVKQARLLRMAAEKQKLALRKQSFPSTSSTTHAPNKKIKISIGLTAEQQALRKQCKPISELLDLPAFKNYEEGTPSSKLYIKNLDKQATQQELIDLYSNFSKDVNVNLMTKGRLRGQAFVGFKDKSEASVALQCTNGYVIHGRPLSVQYGKESTSSSSSHSVQ</sequence>
<feature type="compositionally biased region" description="Acidic residues" evidence="3">
    <location>
        <begin position="190"/>
        <end position="203"/>
    </location>
</feature>
<dbReference type="RefSeq" id="XP_064687522.1">
    <property type="nucleotide sequence ID" value="XM_064826008.1"/>
</dbReference>
<feature type="region of interest" description="Disordered" evidence="3">
    <location>
        <begin position="181"/>
        <end position="208"/>
    </location>
</feature>
<dbReference type="AlphaFoldDB" id="A0AAN7DSN6"/>
<dbReference type="Gene3D" id="3.30.70.330">
    <property type="match status" value="2"/>
</dbReference>
<evidence type="ECO:0000256" key="1">
    <source>
        <dbReference type="ARBA" id="ARBA00022884"/>
    </source>
</evidence>
<gene>
    <name evidence="5" type="ORF">ATC70_006737</name>
</gene>
<dbReference type="GO" id="GO:0097157">
    <property type="term" value="F:pre-mRNA intronic binding"/>
    <property type="evidence" value="ECO:0007669"/>
    <property type="project" value="TreeGrafter"/>
</dbReference>
<evidence type="ECO:0000259" key="4">
    <source>
        <dbReference type="PROSITE" id="PS50102"/>
    </source>
</evidence>
<reference evidence="5 6" key="1">
    <citation type="submission" date="2022-11" db="EMBL/GenBank/DDBJ databases">
        <title>Mucor velutinosus strain NIH1002 WGS.</title>
        <authorList>
            <person name="Subramanian P."/>
            <person name="Mullikin J.C."/>
            <person name="Segre J.A."/>
            <person name="Zelazny A.M."/>
        </authorList>
    </citation>
    <scope>NUCLEOTIDE SEQUENCE [LARGE SCALE GENOMIC DNA]</scope>
    <source>
        <strain evidence="5 6">NIH1002</strain>
    </source>
</reference>
<dbReference type="EMBL" id="JASEJX010000009">
    <property type="protein sequence ID" value="KAK4520856.1"/>
    <property type="molecule type" value="Genomic_DNA"/>
</dbReference>
<evidence type="ECO:0000313" key="6">
    <source>
        <dbReference type="Proteomes" id="UP001304243"/>
    </source>
</evidence>
<dbReference type="Pfam" id="PF00076">
    <property type="entry name" value="RRM_1"/>
    <property type="match status" value="1"/>
</dbReference>
<dbReference type="GeneID" id="89950423"/>
<dbReference type="PROSITE" id="PS50102">
    <property type="entry name" value="RRM"/>
    <property type="match status" value="2"/>
</dbReference>
<name>A0AAN7DSN6_9FUNG</name>
<dbReference type="InterPro" id="IPR035979">
    <property type="entry name" value="RBD_domain_sf"/>
</dbReference>
<feature type="domain" description="RRM" evidence="4">
    <location>
        <begin position="7"/>
        <end position="85"/>
    </location>
</feature>
<dbReference type="InterPro" id="IPR012677">
    <property type="entry name" value="Nucleotide-bd_a/b_plait_sf"/>
</dbReference>
<dbReference type="InterPro" id="IPR045164">
    <property type="entry name" value="RBM41/RNPC3"/>
</dbReference>
<dbReference type="InterPro" id="IPR000504">
    <property type="entry name" value="RRM_dom"/>
</dbReference>
<protein>
    <submittedName>
        <fullName evidence="5">Lipase_3 domain-containing protein</fullName>
    </submittedName>
</protein>
<dbReference type="GO" id="GO:0030626">
    <property type="term" value="F:U12 snRNA binding"/>
    <property type="evidence" value="ECO:0007669"/>
    <property type="project" value="TreeGrafter"/>
</dbReference>
<dbReference type="GO" id="GO:0000398">
    <property type="term" value="P:mRNA splicing, via spliceosome"/>
    <property type="evidence" value="ECO:0007669"/>
    <property type="project" value="TreeGrafter"/>
</dbReference>
<dbReference type="CDD" id="cd00590">
    <property type="entry name" value="RRM_SF"/>
    <property type="match status" value="1"/>
</dbReference>
<evidence type="ECO:0000256" key="2">
    <source>
        <dbReference type="PROSITE-ProRule" id="PRU00176"/>
    </source>
</evidence>